<feature type="region of interest" description="Disordered" evidence="1">
    <location>
        <begin position="39"/>
        <end position="68"/>
    </location>
</feature>
<dbReference type="EMBL" id="BAAATE010000008">
    <property type="protein sequence ID" value="GAA2663055.1"/>
    <property type="molecule type" value="Genomic_DNA"/>
</dbReference>
<dbReference type="InterPro" id="IPR032710">
    <property type="entry name" value="NTF2-like_dom_sf"/>
</dbReference>
<sequence>MRRRTALLLGGAAVLVIAGGVSMAAVDRQGPAAQTLATTTAPTQATTAQPQAATTAQPQAATTAQAPADLDPAARRYVDAVAAEDLDALVASFTPDALIVDVGREIRGHDAIRHWADTEVIGGRLTVLGNTPRRGGTTMLVTFAPGGTGGFRASYSFDISGGLITRATLQYA</sequence>
<feature type="domain" description="SnoaL-like" evidence="3">
    <location>
        <begin position="74"/>
        <end position="120"/>
    </location>
</feature>
<evidence type="ECO:0000313" key="4">
    <source>
        <dbReference type="EMBL" id="GAA2663055.1"/>
    </source>
</evidence>
<keyword evidence="5" id="KW-1185">Reference proteome</keyword>
<protein>
    <recommendedName>
        <fullName evidence="3">SnoaL-like domain-containing protein</fullName>
    </recommendedName>
</protein>
<evidence type="ECO:0000313" key="5">
    <source>
        <dbReference type="Proteomes" id="UP001501666"/>
    </source>
</evidence>
<proteinExistence type="predicted"/>
<name>A0ABP6EAS6_9ACTN</name>
<reference evidence="5" key="1">
    <citation type="journal article" date="2019" name="Int. J. Syst. Evol. Microbiol.">
        <title>The Global Catalogue of Microorganisms (GCM) 10K type strain sequencing project: providing services to taxonomists for standard genome sequencing and annotation.</title>
        <authorList>
            <consortium name="The Broad Institute Genomics Platform"/>
            <consortium name="The Broad Institute Genome Sequencing Center for Infectious Disease"/>
            <person name="Wu L."/>
            <person name="Ma J."/>
        </authorList>
    </citation>
    <scope>NUCLEOTIDE SEQUENCE [LARGE SCALE GENOMIC DNA]</scope>
    <source>
        <strain evidence="5">JCM 6835</strain>
    </source>
</reference>
<comment type="caution">
    <text evidence="4">The sequence shown here is derived from an EMBL/GenBank/DDBJ whole genome shotgun (WGS) entry which is preliminary data.</text>
</comment>
<dbReference type="InterPro" id="IPR037401">
    <property type="entry name" value="SnoaL-like"/>
</dbReference>
<dbReference type="RefSeq" id="WP_346147951.1">
    <property type="nucleotide sequence ID" value="NZ_BAAATE010000008.1"/>
</dbReference>
<gene>
    <name evidence="4" type="ORF">GCM10010412_037390</name>
</gene>
<organism evidence="4 5">
    <name type="scientific">Nonomuraea recticatena</name>
    <dbReference type="NCBI Taxonomy" id="46178"/>
    <lineage>
        <taxon>Bacteria</taxon>
        <taxon>Bacillati</taxon>
        <taxon>Actinomycetota</taxon>
        <taxon>Actinomycetes</taxon>
        <taxon>Streptosporangiales</taxon>
        <taxon>Streptosporangiaceae</taxon>
        <taxon>Nonomuraea</taxon>
    </lineage>
</organism>
<dbReference type="Gene3D" id="3.10.450.50">
    <property type="match status" value="1"/>
</dbReference>
<evidence type="ECO:0000256" key="1">
    <source>
        <dbReference type="SAM" id="MobiDB-lite"/>
    </source>
</evidence>
<keyword evidence="2" id="KW-0732">Signal</keyword>
<evidence type="ECO:0000259" key="3">
    <source>
        <dbReference type="Pfam" id="PF12680"/>
    </source>
</evidence>
<feature type="signal peptide" evidence="2">
    <location>
        <begin position="1"/>
        <end position="24"/>
    </location>
</feature>
<accession>A0ABP6EAS6</accession>
<dbReference type="Pfam" id="PF12680">
    <property type="entry name" value="SnoaL_2"/>
    <property type="match status" value="1"/>
</dbReference>
<dbReference type="SUPFAM" id="SSF54427">
    <property type="entry name" value="NTF2-like"/>
    <property type="match status" value="1"/>
</dbReference>
<feature type="chain" id="PRO_5045315774" description="SnoaL-like domain-containing protein" evidence="2">
    <location>
        <begin position="25"/>
        <end position="172"/>
    </location>
</feature>
<dbReference type="Proteomes" id="UP001501666">
    <property type="component" value="Unassembled WGS sequence"/>
</dbReference>
<evidence type="ECO:0000256" key="2">
    <source>
        <dbReference type="SAM" id="SignalP"/>
    </source>
</evidence>